<reference evidence="4" key="1">
    <citation type="submission" date="2022-03" db="EMBL/GenBank/DDBJ databases">
        <title>Draft genome sequence of Aduncisulcus paluster, a free-living microaerophilic Fornicata.</title>
        <authorList>
            <person name="Yuyama I."/>
            <person name="Kume K."/>
            <person name="Tamura T."/>
            <person name="Inagaki Y."/>
            <person name="Hashimoto T."/>
        </authorList>
    </citation>
    <scope>NUCLEOTIDE SEQUENCE</scope>
    <source>
        <strain evidence="4">NY0171</strain>
    </source>
</reference>
<dbReference type="EMBL" id="BQXS01012618">
    <property type="protein sequence ID" value="GKT25867.1"/>
    <property type="molecule type" value="Genomic_DNA"/>
</dbReference>
<protein>
    <recommendedName>
        <fullName evidence="3">CCHC-type domain-containing protein</fullName>
    </recommendedName>
</protein>
<feature type="domain" description="CCHC-type" evidence="3">
    <location>
        <begin position="239"/>
        <end position="252"/>
    </location>
</feature>
<dbReference type="PROSITE" id="PS50158">
    <property type="entry name" value="ZF_CCHC"/>
    <property type="match status" value="1"/>
</dbReference>
<dbReference type="Pfam" id="PF00098">
    <property type="entry name" value="zf-CCHC"/>
    <property type="match status" value="1"/>
</dbReference>
<keyword evidence="1" id="KW-0862">Zinc</keyword>
<evidence type="ECO:0000256" key="2">
    <source>
        <dbReference type="SAM" id="MobiDB-lite"/>
    </source>
</evidence>
<evidence type="ECO:0000259" key="3">
    <source>
        <dbReference type="PROSITE" id="PS50158"/>
    </source>
</evidence>
<feature type="region of interest" description="Disordered" evidence="2">
    <location>
        <begin position="32"/>
        <end position="66"/>
    </location>
</feature>
<keyword evidence="1" id="KW-0479">Metal-binding</keyword>
<dbReference type="InterPro" id="IPR036875">
    <property type="entry name" value="Znf_CCHC_sf"/>
</dbReference>
<accession>A0ABQ5K587</accession>
<dbReference type="SUPFAM" id="SSF57756">
    <property type="entry name" value="Retrovirus zinc finger-like domains"/>
    <property type="match status" value="1"/>
</dbReference>
<evidence type="ECO:0000313" key="5">
    <source>
        <dbReference type="Proteomes" id="UP001057375"/>
    </source>
</evidence>
<evidence type="ECO:0000256" key="1">
    <source>
        <dbReference type="PROSITE-ProRule" id="PRU00047"/>
    </source>
</evidence>
<keyword evidence="1" id="KW-0863">Zinc-finger</keyword>
<dbReference type="Gene3D" id="4.10.60.10">
    <property type="entry name" value="Zinc finger, CCHC-type"/>
    <property type="match status" value="1"/>
</dbReference>
<sequence length="295" mass="33335">MIEQECFGIVFGIQKNRHILVGSFFTEKKCVPSAEDKETPPKDKREIPKQKEVSEDQSVSTKDDGDKLERLKITHKTLGHAGPGLVTTALKNRNLSRKGIKKDAEEVVKKCDREISLLREVSEDKVAAYVTKYKATLRRLAEDETLGDKALTEPFLKGIKPPRFRLRMKAALEGGYKDMSGLTKLIFQQVQLVLETLEDAKRYLEEPRALDALTRVSEPKDQLIRTSAKTIVRDVYLVCWKCGKKGHFASECTASTNTTSKDRKEVTCVNYKKVGQECFPDPKSCSGWRIMSSFA</sequence>
<gene>
    <name evidence="4" type="ORF">ADUPG1_013167</name>
</gene>
<evidence type="ECO:0000313" key="4">
    <source>
        <dbReference type="EMBL" id="GKT25867.1"/>
    </source>
</evidence>
<organism evidence="4 5">
    <name type="scientific">Aduncisulcus paluster</name>
    <dbReference type="NCBI Taxonomy" id="2918883"/>
    <lineage>
        <taxon>Eukaryota</taxon>
        <taxon>Metamonada</taxon>
        <taxon>Carpediemonas-like organisms</taxon>
        <taxon>Aduncisulcus</taxon>
    </lineage>
</organism>
<dbReference type="InterPro" id="IPR001878">
    <property type="entry name" value="Znf_CCHC"/>
</dbReference>
<comment type="caution">
    <text evidence="4">The sequence shown here is derived from an EMBL/GenBank/DDBJ whole genome shotgun (WGS) entry which is preliminary data.</text>
</comment>
<dbReference type="Proteomes" id="UP001057375">
    <property type="component" value="Unassembled WGS sequence"/>
</dbReference>
<proteinExistence type="predicted"/>
<dbReference type="SMART" id="SM00343">
    <property type="entry name" value="ZnF_C2HC"/>
    <property type="match status" value="1"/>
</dbReference>
<feature type="compositionally biased region" description="Basic and acidic residues" evidence="2">
    <location>
        <begin position="32"/>
        <end position="54"/>
    </location>
</feature>
<name>A0ABQ5K587_9EUKA</name>
<keyword evidence="5" id="KW-1185">Reference proteome</keyword>